<feature type="domain" description="Protein kinase" evidence="5">
    <location>
        <begin position="9"/>
        <end position="266"/>
    </location>
</feature>
<evidence type="ECO:0000259" key="6">
    <source>
        <dbReference type="PROSITE" id="PS50887"/>
    </source>
</evidence>
<dbReference type="SMART" id="SM00220">
    <property type="entry name" value="S_TKc"/>
    <property type="match status" value="1"/>
</dbReference>
<dbReference type="PROSITE" id="PS50011">
    <property type="entry name" value="PROTEIN_KINASE_DOM"/>
    <property type="match status" value="1"/>
</dbReference>
<evidence type="ECO:0000313" key="7">
    <source>
        <dbReference type="EMBL" id="GIJ64349.1"/>
    </source>
</evidence>
<dbReference type="Pfam" id="PF00069">
    <property type="entry name" value="Pkinase"/>
    <property type="match status" value="1"/>
</dbReference>
<evidence type="ECO:0000313" key="8">
    <source>
        <dbReference type="Proteomes" id="UP000612585"/>
    </source>
</evidence>
<evidence type="ECO:0000256" key="3">
    <source>
        <dbReference type="ARBA" id="ARBA00022840"/>
    </source>
</evidence>
<name>A0A8J3ZI67_9ACTN</name>
<dbReference type="Pfam" id="PF13191">
    <property type="entry name" value="AAA_16"/>
    <property type="match status" value="1"/>
</dbReference>
<gene>
    <name evidence="7" type="ORF">Vau01_118650</name>
</gene>
<dbReference type="InterPro" id="IPR000719">
    <property type="entry name" value="Prot_kinase_dom"/>
</dbReference>
<evidence type="ECO:0008006" key="9">
    <source>
        <dbReference type="Google" id="ProtNLM"/>
    </source>
</evidence>
<dbReference type="Proteomes" id="UP000612585">
    <property type="component" value="Unassembled WGS sequence"/>
</dbReference>
<evidence type="ECO:0000256" key="2">
    <source>
        <dbReference type="ARBA" id="ARBA00022741"/>
    </source>
</evidence>
<feature type="binding site" evidence="4">
    <location>
        <position position="36"/>
    </location>
    <ligand>
        <name>ATP</name>
        <dbReference type="ChEBI" id="CHEBI:30616"/>
    </ligand>
</feature>
<dbReference type="InterPro" id="IPR029787">
    <property type="entry name" value="Nucleotide_cyclase"/>
</dbReference>
<keyword evidence="2 4" id="KW-0547">Nucleotide-binding</keyword>
<dbReference type="CDD" id="cd01949">
    <property type="entry name" value="GGDEF"/>
    <property type="match status" value="1"/>
</dbReference>
<dbReference type="InterPro" id="IPR011009">
    <property type="entry name" value="Kinase-like_dom_sf"/>
</dbReference>
<keyword evidence="8" id="KW-1185">Reference proteome</keyword>
<dbReference type="InterPro" id="IPR027417">
    <property type="entry name" value="P-loop_NTPase"/>
</dbReference>
<dbReference type="SMART" id="SM00065">
    <property type="entry name" value="GAF"/>
    <property type="match status" value="2"/>
</dbReference>
<feature type="domain" description="GGDEF" evidence="6">
    <location>
        <begin position="1608"/>
        <end position="1737"/>
    </location>
</feature>
<dbReference type="SUPFAM" id="SSF55781">
    <property type="entry name" value="GAF domain-like"/>
    <property type="match status" value="2"/>
</dbReference>
<dbReference type="GO" id="GO:0052621">
    <property type="term" value="F:diguanylate cyclase activity"/>
    <property type="evidence" value="ECO:0007669"/>
    <property type="project" value="TreeGrafter"/>
</dbReference>
<dbReference type="Gene3D" id="3.30.70.270">
    <property type="match status" value="1"/>
</dbReference>
<dbReference type="InterPro" id="IPR050469">
    <property type="entry name" value="Diguanylate_Cyclase"/>
</dbReference>
<evidence type="ECO:0000256" key="1">
    <source>
        <dbReference type="ARBA" id="ARBA00004167"/>
    </source>
</evidence>
<evidence type="ECO:0000256" key="4">
    <source>
        <dbReference type="PROSITE-ProRule" id="PRU10141"/>
    </source>
</evidence>
<comment type="subcellular location">
    <subcellularLocation>
        <location evidence="1">Membrane</location>
        <topology evidence="1">Single-pass membrane protein</topology>
    </subcellularLocation>
</comment>
<dbReference type="PROSITE" id="PS00107">
    <property type="entry name" value="PROTEIN_KINASE_ATP"/>
    <property type="match status" value="1"/>
</dbReference>
<dbReference type="InterPro" id="IPR041664">
    <property type="entry name" value="AAA_16"/>
</dbReference>
<dbReference type="GO" id="GO:0005886">
    <property type="term" value="C:plasma membrane"/>
    <property type="evidence" value="ECO:0007669"/>
    <property type="project" value="TreeGrafter"/>
</dbReference>
<dbReference type="SMART" id="SM00267">
    <property type="entry name" value="GGDEF"/>
    <property type="match status" value="1"/>
</dbReference>
<evidence type="ECO:0000259" key="5">
    <source>
        <dbReference type="PROSITE" id="PS50011"/>
    </source>
</evidence>
<dbReference type="SUPFAM" id="SSF56112">
    <property type="entry name" value="Protein kinase-like (PK-like)"/>
    <property type="match status" value="1"/>
</dbReference>
<dbReference type="InterPro" id="IPR017441">
    <property type="entry name" value="Protein_kinase_ATP_BS"/>
</dbReference>
<dbReference type="Gene3D" id="1.10.510.10">
    <property type="entry name" value="Transferase(Phosphotransferase) domain 1"/>
    <property type="match status" value="1"/>
</dbReference>
<dbReference type="Gene3D" id="3.30.450.40">
    <property type="match status" value="2"/>
</dbReference>
<dbReference type="Gene3D" id="3.30.200.20">
    <property type="entry name" value="Phosphorylase Kinase, domain 1"/>
    <property type="match status" value="1"/>
</dbReference>
<organism evidence="7 8">
    <name type="scientific">Virgisporangium aurantiacum</name>
    <dbReference type="NCBI Taxonomy" id="175570"/>
    <lineage>
        <taxon>Bacteria</taxon>
        <taxon>Bacillati</taxon>
        <taxon>Actinomycetota</taxon>
        <taxon>Actinomycetes</taxon>
        <taxon>Micromonosporales</taxon>
        <taxon>Micromonosporaceae</taxon>
        <taxon>Virgisporangium</taxon>
    </lineage>
</organism>
<protein>
    <recommendedName>
        <fullName evidence="9">Non-specific serine/threonine protein kinase</fullName>
    </recommendedName>
</protein>
<comment type="caution">
    <text evidence="7">The sequence shown here is derived from an EMBL/GenBank/DDBJ whole genome shotgun (WGS) entry which is preliminary data.</text>
</comment>
<dbReference type="EMBL" id="BOPG01000114">
    <property type="protein sequence ID" value="GIJ64349.1"/>
    <property type="molecule type" value="Genomic_DNA"/>
</dbReference>
<dbReference type="PROSITE" id="PS50887">
    <property type="entry name" value="GGDEF"/>
    <property type="match status" value="1"/>
</dbReference>
<dbReference type="SUPFAM" id="SSF52540">
    <property type="entry name" value="P-loop containing nucleoside triphosphate hydrolases"/>
    <property type="match status" value="1"/>
</dbReference>
<dbReference type="Pfam" id="PF01590">
    <property type="entry name" value="GAF"/>
    <property type="match status" value="1"/>
</dbReference>
<dbReference type="GO" id="GO:1902201">
    <property type="term" value="P:negative regulation of bacterial-type flagellum-dependent cell motility"/>
    <property type="evidence" value="ECO:0007669"/>
    <property type="project" value="TreeGrafter"/>
</dbReference>
<dbReference type="GO" id="GO:0005524">
    <property type="term" value="F:ATP binding"/>
    <property type="evidence" value="ECO:0007669"/>
    <property type="project" value="UniProtKB-UniRule"/>
</dbReference>
<keyword evidence="3 4" id="KW-0067">ATP-binding</keyword>
<dbReference type="Pfam" id="PF00990">
    <property type="entry name" value="GGDEF"/>
    <property type="match status" value="1"/>
</dbReference>
<dbReference type="GO" id="GO:0004672">
    <property type="term" value="F:protein kinase activity"/>
    <property type="evidence" value="ECO:0007669"/>
    <property type="project" value="InterPro"/>
</dbReference>
<reference evidence="7" key="1">
    <citation type="submission" date="2021-01" db="EMBL/GenBank/DDBJ databases">
        <title>Whole genome shotgun sequence of Virgisporangium aurantiacum NBRC 16421.</title>
        <authorList>
            <person name="Komaki H."/>
            <person name="Tamura T."/>
        </authorList>
    </citation>
    <scope>NUCLEOTIDE SEQUENCE</scope>
    <source>
        <strain evidence="7">NBRC 16421</strain>
    </source>
</reference>
<dbReference type="NCBIfam" id="TIGR00254">
    <property type="entry name" value="GGDEF"/>
    <property type="match status" value="1"/>
</dbReference>
<dbReference type="PANTHER" id="PTHR45138">
    <property type="entry name" value="REGULATORY COMPONENTS OF SENSORY TRANSDUCTION SYSTEM"/>
    <property type="match status" value="1"/>
</dbReference>
<dbReference type="CDD" id="cd14014">
    <property type="entry name" value="STKc_PknB_like"/>
    <property type="match status" value="1"/>
</dbReference>
<dbReference type="InterPro" id="IPR008271">
    <property type="entry name" value="Ser/Thr_kinase_AS"/>
</dbReference>
<dbReference type="InterPro" id="IPR000160">
    <property type="entry name" value="GGDEF_dom"/>
</dbReference>
<sequence length="1737" mass="185128">MVDSFGADLEVLGELGRGAYATVYRARRHGVDYALKAPHREVGGAGDLLLQFRREAALLARLDHPGAPRPHDVGQADGRPYLVMDLIEGSPLAAVLEQGPIDEAVLVRLGWDVAGVLAAAHSVGLVHRDIKPSNIVVASDGIGRLIDFGLADRDQIAHRDDAAAAGTFDYSAPEQTGMLRRAVDGRADLYSLGVVLFECATGTLPFVSDDVGELMRLHAVAAPPDPRVTLPELSPGCAEVIGRLLAKDPDDRYQSADDLRRALAALMPAGWPGGDAVADPVGAGASARLIGRAAERADLRETWQRARTGTGGIVLVSGATGTGKSMLARELVTSARADGALTLAGKCDPDEPVPLGALRTAIDRYVRSVIAMSDPDRAAGIARVRAAAGAGAALLAPLSLALAEVLAAPAVSVEDRSEQLVAAVAELLTTLARSAGGLVLHLDDVQWADPATRRVLRRLAGDMLDAPLLLVATAREGAEYQQAVDGFCADAGDTLALRVTLGPLDDERIADLVSAHLGGTRVGPELAAQLAVRGGGNPFATLEYLHALVDAGALYPNWGVWQLDADLLEALRLPADVLDLVLARVDGLGDQTRDVLMVAAAVGSRFPPDLVAEATGLEPGVVFAAVREAIDHRLVETAGAEVGFVHDRIREALLLGQDASELRRVHQRLAEALDARGSGTPDQVYAVAAHYAAGETDQTPEQVYYTGLAAGRLALVENAHAAAVAFLEPAAAAATAAGIAPDSEFREAVAQAYLRTGRLDAAKRELGLALDSEREPLRRAALLLTLSNAQRDGWELTAAVETCREGLATIGHPMPRNSFLLVVSTLWALLLAGTVGRLGWGRLHPTRTPPDIRERVRLRAALNISAMHSSAVGVMKPEAPFFGARVAWPATRLGISPVYVEHLVSRGMFFAKVRQWRRAERVFARAATIATTDLRDPKLAAGVVVMSALAKLIGGIDDGQVAFRVCEEQRRWLDTGLYLSGVLTRCQHLVNCGHARQALTWYEHGLTAVAAAELPAGIVHGNAAVMAHALLGDAARAATLLDEQRRHGPDETARLVSVVLAAIQCAYERGDFGEPFEAAIAEFDRLGVRLSALFTVYRTYYVYLALGRLAQCHQATPGELPARLDAARRAVRQLQRAANGPLLRGYAAAARAGLLQLRGEHDKALTLLARHEPAIYRLDAPAIGFEMARIRARALGALGVDGEAQRQAEVALALATRYGWTHRARWVRTEFGVAEAPTPRGGRSNRKATAVASDRSYRRLEALQQVSLAAARVLDPHELSRVALDQTLTILGAERALLFLPDSDATLRPVLGRDRVGHDMDELAGYSSSLVERVAVERAAIVITGTEEGAAVGSHSAVVYGLRSIMIAPMEIDGRLIGAVYLDSRVAKGVFTDDDVEILSAISHHVATSLETARAAQLDAAVQVARRQRDIAETLRQTMTELTGTLQPDQVIQRLLEVAVEAASADWVGVLLREDGALTLTAPDGRRPFEIEVAVPLQPESGTASEPVPAYIRAVLGPSRCWLAVPLSTRSQGSGVLIAGSGRDAFTDAQIEITAAIVRQGATAYDNATLFAEVQRLAITDGLTGIANRRHFTDLATRQLDIATRNNRPVTAMMLDIDHFKRVNDTYGHSTGDEVIRTVARVLAGQLRDHDIVGRLGGEEFAVLLPEMHGDPIETANRVRATVEATTCAGPDGPVKVTISVGLTDLKPDDNLDTLLNRADEALYRAKQSGRNRVQVG</sequence>
<dbReference type="InterPro" id="IPR029016">
    <property type="entry name" value="GAF-like_dom_sf"/>
</dbReference>
<dbReference type="InterPro" id="IPR003018">
    <property type="entry name" value="GAF"/>
</dbReference>
<dbReference type="PANTHER" id="PTHR45138:SF9">
    <property type="entry name" value="DIGUANYLATE CYCLASE DGCM-RELATED"/>
    <property type="match status" value="1"/>
</dbReference>
<dbReference type="Gene3D" id="3.40.50.300">
    <property type="entry name" value="P-loop containing nucleotide triphosphate hydrolases"/>
    <property type="match status" value="1"/>
</dbReference>
<dbReference type="FunFam" id="3.30.70.270:FF:000001">
    <property type="entry name" value="Diguanylate cyclase domain protein"/>
    <property type="match status" value="1"/>
</dbReference>
<dbReference type="InterPro" id="IPR043128">
    <property type="entry name" value="Rev_trsase/Diguanyl_cyclase"/>
</dbReference>
<accession>A0A8J3ZI67</accession>
<dbReference type="GO" id="GO:0043709">
    <property type="term" value="P:cell adhesion involved in single-species biofilm formation"/>
    <property type="evidence" value="ECO:0007669"/>
    <property type="project" value="TreeGrafter"/>
</dbReference>
<dbReference type="PROSITE" id="PS00108">
    <property type="entry name" value="PROTEIN_KINASE_ST"/>
    <property type="match status" value="1"/>
</dbReference>
<proteinExistence type="predicted"/>
<dbReference type="SUPFAM" id="SSF55073">
    <property type="entry name" value="Nucleotide cyclase"/>
    <property type="match status" value="1"/>
</dbReference>